<proteinExistence type="predicted"/>
<gene>
    <name evidence="1" type="ORF">UFOVP828_150</name>
</gene>
<dbReference type="EMBL" id="LR796766">
    <property type="protein sequence ID" value="CAB4164846.1"/>
    <property type="molecule type" value="Genomic_DNA"/>
</dbReference>
<evidence type="ECO:0000313" key="1">
    <source>
        <dbReference type="EMBL" id="CAB4164846.1"/>
    </source>
</evidence>
<protein>
    <submittedName>
        <fullName evidence="1">Uncharacterized protein</fullName>
    </submittedName>
</protein>
<dbReference type="SUPFAM" id="SSF53448">
    <property type="entry name" value="Nucleotide-diphospho-sugar transferases"/>
    <property type="match status" value="1"/>
</dbReference>
<name>A0A6J5P4D7_9CAUD</name>
<dbReference type="InterPro" id="IPR029044">
    <property type="entry name" value="Nucleotide-diphossugar_trans"/>
</dbReference>
<accession>A0A6J5P4D7</accession>
<sequence length="307" mass="36632">MNKDLPNPINVIIYSYKNKNLKNVVANLVEKSSKKNKIFVKIFDQSPLTKWDQFGFYNENALEKWEYFENFKDVNYSHVVWDKIKSPCKYKHDILSQSQYSYTLLLADNVYLSQDWDEYLLKNLKDKQSIISGKNKITLSNDGLFYLKKEEELTDNINQTYFVSRDLIFGHTSTLQQVGYPWYMKYYGEEETLSFLYYSNHIKVYSCPDSFYNKDEVDTLEYLYTTFSKYHNYNEMVDLFKKQKNKYEDVDKPLMGDAASFFGKHKIDINELNYLPFPLNDVEYDPDLSLFADIDSKKFMTKINYID</sequence>
<organism evidence="1">
    <name type="scientific">uncultured Caudovirales phage</name>
    <dbReference type="NCBI Taxonomy" id="2100421"/>
    <lineage>
        <taxon>Viruses</taxon>
        <taxon>Duplodnaviria</taxon>
        <taxon>Heunggongvirae</taxon>
        <taxon>Uroviricota</taxon>
        <taxon>Caudoviricetes</taxon>
        <taxon>Peduoviridae</taxon>
        <taxon>Maltschvirus</taxon>
        <taxon>Maltschvirus maltsch</taxon>
    </lineage>
</organism>
<reference evidence="1" key="1">
    <citation type="submission" date="2020-04" db="EMBL/GenBank/DDBJ databases">
        <authorList>
            <person name="Chiriac C."/>
            <person name="Salcher M."/>
            <person name="Ghai R."/>
            <person name="Kavagutti S V."/>
        </authorList>
    </citation>
    <scope>NUCLEOTIDE SEQUENCE</scope>
</reference>